<sequence>MAFKPVTHVLFDMDGLLLDTENLYTEIYQTIASKYGKTYTWELKVQLMGMVSTDSVKAFIEKLQIPMTEQEFNDTFRQLCNEYFLRAETLPGVERLIKHLHAHNIPIAIATSSMKSSFDLKTKNHQELVSLFNHVVCGSSDPEVKQGKPAPDVFLVCASRFADKPSPDKVLVFEDAPLGVQAARAAGMQVVMVPDPRMSEELRKEATQVLASLEDFRPELFGLPPFVDI</sequence>
<comment type="similarity">
    <text evidence="2">Belongs to the HAD-like hydrolase superfamily. CbbY/CbbZ/Gph/YieH family.</text>
</comment>
<organism evidence="9 10">
    <name type="scientific">Oedothorax gibbosus</name>
    <dbReference type="NCBI Taxonomy" id="931172"/>
    <lineage>
        <taxon>Eukaryota</taxon>
        <taxon>Metazoa</taxon>
        <taxon>Ecdysozoa</taxon>
        <taxon>Arthropoda</taxon>
        <taxon>Chelicerata</taxon>
        <taxon>Arachnida</taxon>
        <taxon>Araneae</taxon>
        <taxon>Araneomorphae</taxon>
        <taxon>Entelegynae</taxon>
        <taxon>Araneoidea</taxon>
        <taxon>Linyphiidae</taxon>
        <taxon>Erigoninae</taxon>
        <taxon>Oedothorax</taxon>
    </lineage>
</organism>
<dbReference type="SUPFAM" id="SSF56784">
    <property type="entry name" value="HAD-like"/>
    <property type="match status" value="1"/>
</dbReference>
<comment type="catalytic activity">
    <reaction evidence="6">
        <text>psi-UMP + H2O = pseudouridine + phosphate</text>
        <dbReference type="Rhea" id="RHEA:10944"/>
        <dbReference type="ChEBI" id="CHEBI:15377"/>
        <dbReference type="ChEBI" id="CHEBI:17802"/>
        <dbReference type="ChEBI" id="CHEBI:43474"/>
        <dbReference type="ChEBI" id="CHEBI:58380"/>
        <dbReference type="EC" id="3.1.3.96"/>
    </reaction>
</comment>
<dbReference type="InterPro" id="IPR036412">
    <property type="entry name" value="HAD-like_sf"/>
</dbReference>
<keyword evidence="3" id="KW-0479">Metal-binding</keyword>
<dbReference type="SFLD" id="SFLDG01129">
    <property type="entry name" value="C1.5:_HAD__Beta-PGM__Phosphata"/>
    <property type="match status" value="1"/>
</dbReference>
<dbReference type="EC" id="3.1.3.96" evidence="7"/>
<comment type="cofactor">
    <cofactor evidence="1">
        <name>Mg(2+)</name>
        <dbReference type="ChEBI" id="CHEBI:18420"/>
    </cofactor>
</comment>
<protein>
    <recommendedName>
        <fullName evidence="7">pseudouridine 5'-phosphatase</fullName>
        <ecNumber evidence="7">3.1.3.96</ecNumber>
    </recommendedName>
    <alternativeName>
        <fullName evidence="8">Pseudouridine-5'-monophosphatase</fullName>
    </alternativeName>
</protein>
<evidence type="ECO:0000256" key="6">
    <source>
        <dbReference type="ARBA" id="ARBA00052504"/>
    </source>
</evidence>
<dbReference type="NCBIfam" id="TIGR01509">
    <property type="entry name" value="HAD-SF-IA-v3"/>
    <property type="match status" value="1"/>
</dbReference>
<dbReference type="InterPro" id="IPR023214">
    <property type="entry name" value="HAD_sf"/>
</dbReference>
<dbReference type="PANTHER" id="PTHR18901:SF38">
    <property type="entry name" value="PSEUDOURIDINE-5'-PHOSPHATASE"/>
    <property type="match status" value="1"/>
</dbReference>
<dbReference type="GO" id="GO:1990738">
    <property type="term" value="F:pseudouridine 5'-phosphatase activity"/>
    <property type="evidence" value="ECO:0007669"/>
    <property type="project" value="UniProtKB-EC"/>
</dbReference>
<dbReference type="FunFam" id="1.10.150.240:FF:000001">
    <property type="entry name" value="Haloacid dehalogenase-like hydrolase domain"/>
    <property type="match status" value="1"/>
</dbReference>
<dbReference type="Pfam" id="PF13419">
    <property type="entry name" value="HAD_2"/>
    <property type="match status" value="1"/>
</dbReference>
<dbReference type="InterPro" id="IPR041492">
    <property type="entry name" value="HAD_2"/>
</dbReference>
<evidence type="ECO:0000256" key="8">
    <source>
        <dbReference type="ARBA" id="ARBA00083904"/>
    </source>
</evidence>
<proteinExistence type="inferred from homology"/>
<dbReference type="InterPro" id="IPR045228">
    <property type="entry name" value="Gpp1/Gpp2-like"/>
</dbReference>
<dbReference type="Proteomes" id="UP000827092">
    <property type="component" value="Unassembled WGS sequence"/>
</dbReference>
<dbReference type="AlphaFoldDB" id="A0AAV6VAI5"/>
<gene>
    <name evidence="9" type="ORF">JTE90_028104</name>
</gene>
<evidence type="ECO:0000256" key="4">
    <source>
        <dbReference type="ARBA" id="ARBA00022801"/>
    </source>
</evidence>
<dbReference type="CDD" id="cd07529">
    <property type="entry name" value="HAD_AtGPP-like"/>
    <property type="match status" value="1"/>
</dbReference>
<dbReference type="SFLD" id="SFLDS00003">
    <property type="entry name" value="Haloacid_Dehalogenase"/>
    <property type="match status" value="1"/>
</dbReference>
<keyword evidence="5" id="KW-0460">Magnesium</keyword>
<dbReference type="PANTHER" id="PTHR18901">
    <property type="entry name" value="2-DEOXYGLUCOSE-6-PHOSPHATE PHOSPHATASE 2"/>
    <property type="match status" value="1"/>
</dbReference>
<keyword evidence="10" id="KW-1185">Reference proteome</keyword>
<dbReference type="GO" id="GO:0046872">
    <property type="term" value="F:metal ion binding"/>
    <property type="evidence" value="ECO:0007669"/>
    <property type="project" value="UniProtKB-KW"/>
</dbReference>
<dbReference type="InterPro" id="IPR006439">
    <property type="entry name" value="HAD-SF_hydro_IA"/>
</dbReference>
<name>A0AAV6VAI5_9ARAC</name>
<dbReference type="Gene3D" id="1.10.150.240">
    <property type="entry name" value="Putative phosphatase, domain 2"/>
    <property type="match status" value="1"/>
</dbReference>
<accession>A0AAV6VAI5</accession>
<evidence type="ECO:0000313" key="10">
    <source>
        <dbReference type="Proteomes" id="UP000827092"/>
    </source>
</evidence>
<dbReference type="Gene3D" id="3.40.50.1000">
    <property type="entry name" value="HAD superfamily/HAD-like"/>
    <property type="match status" value="1"/>
</dbReference>
<evidence type="ECO:0000256" key="7">
    <source>
        <dbReference type="ARBA" id="ARBA00066578"/>
    </source>
</evidence>
<evidence type="ECO:0000256" key="2">
    <source>
        <dbReference type="ARBA" id="ARBA00006171"/>
    </source>
</evidence>
<dbReference type="FunFam" id="3.40.50.1000:FF:000055">
    <property type="entry name" value="Haloacid dehalogenase-like hydrolase family protein"/>
    <property type="match status" value="1"/>
</dbReference>
<keyword evidence="4" id="KW-0378">Hydrolase</keyword>
<reference evidence="9 10" key="1">
    <citation type="journal article" date="2022" name="Nat. Ecol. Evol.">
        <title>A masculinizing supergene underlies an exaggerated male reproductive morph in a spider.</title>
        <authorList>
            <person name="Hendrickx F."/>
            <person name="De Corte Z."/>
            <person name="Sonet G."/>
            <person name="Van Belleghem S.M."/>
            <person name="Kostlbacher S."/>
            <person name="Vangestel C."/>
        </authorList>
    </citation>
    <scope>NUCLEOTIDE SEQUENCE [LARGE SCALE GENOMIC DNA]</scope>
    <source>
        <strain evidence="9">W744_W776</strain>
    </source>
</reference>
<evidence type="ECO:0000256" key="5">
    <source>
        <dbReference type="ARBA" id="ARBA00022842"/>
    </source>
</evidence>
<evidence type="ECO:0000256" key="3">
    <source>
        <dbReference type="ARBA" id="ARBA00022723"/>
    </source>
</evidence>
<dbReference type="InterPro" id="IPR023198">
    <property type="entry name" value="PGP-like_dom2"/>
</dbReference>
<evidence type="ECO:0000313" key="9">
    <source>
        <dbReference type="EMBL" id="KAG8192984.1"/>
    </source>
</evidence>
<evidence type="ECO:0000256" key="1">
    <source>
        <dbReference type="ARBA" id="ARBA00001946"/>
    </source>
</evidence>
<comment type="caution">
    <text evidence="9">The sequence shown here is derived from an EMBL/GenBank/DDBJ whole genome shotgun (WGS) entry which is preliminary data.</text>
</comment>
<dbReference type="EMBL" id="JAFNEN010000132">
    <property type="protein sequence ID" value="KAG8192984.1"/>
    <property type="molecule type" value="Genomic_DNA"/>
</dbReference>
<dbReference type="SFLD" id="SFLDG01135">
    <property type="entry name" value="C1.5.6:_HAD__Beta-PGM__Phospha"/>
    <property type="match status" value="1"/>
</dbReference>